<reference evidence="2" key="2">
    <citation type="submission" date="2020-12" db="EMBL/GenBank/DDBJ databases">
        <authorList>
            <person name="Kanost M."/>
        </authorList>
    </citation>
    <scope>NUCLEOTIDE SEQUENCE</scope>
</reference>
<reference evidence="2" key="1">
    <citation type="journal article" date="2016" name="Insect Biochem. Mol. Biol.">
        <title>Multifaceted biological insights from a draft genome sequence of the tobacco hornworm moth, Manduca sexta.</title>
        <authorList>
            <person name="Kanost M.R."/>
            <person name="Arrese E.L."/>
            <person name="Cao X."/>
            <person name="Chen Y.R."/>
            <person name="Chellapilla S."/>
            <person name="Goldsmith M.R."/>
            <person name="Grosse-Wilde E."/>
            <person name="Heckel D.G."/>
            <person name="Herndon N."/>
            <person name="Jiang H."/>
            <person name="Papanicolaou A."/>
            <person name="Qu J."/>
            <person name="Soulages J.L."/>
            <person name="Vogel H."/>
            <person name="Walters J."/>
            <person name="Waterhouse R.M."/>
            <person name="Ahn S.J."/>
            <person name="Almeida F.C."/>
            <person name="An C."/>
            <person name="Aqrawi P."/>
            <person name="Bretschneider A."/>
            <person name="Bryant W.B."/>
            <person name="Bucks S."/>
            <person name="Chao H."/>
            <person name="Chevignon G."/>
            <person name="Christen J.M."/>
            <person name="Clarke D.F."/>
            <person name="Dittmer N.T."/>
            <person name="Ferguson L.C.F."/>
            <person name="Garavelou S."/>
            <person name="Gordon K.H.J."/>
            <person name="Gunaratna R.T."/>
            <person name="Han Y."/>
            <person name="Hauser F."/>
            <person name="He Y."/>
            <person name="Heidel-Fischer H."/>
            <person name="Hirsh A."/>
            <person name="Hu Y."/>
            <person name="Jiang H."/>
            <person name="Kalra D."/>
            <person name="Klinner C."/>
            <person name="Konig C."/>
            <person name="Kovar C."/>
            <person name="Kroll A.R."/>
            <person name="Kuwar S.S."/>
            <person name="Lee S.L."/>
            <person name="Lehman R."/>
            <person name="Li K."/>
            <person name="Li Z."/>
            <person name="Liang H."/>
            <person name="Lovelace S."/>
            <person name="Lu Z."/>
            <person name="Mansfield J.H."/>
            <person name="McCulloch K.J."/>
            <person name="Mathew T."/>
            <person name="Morton B."/>
            <person name="Muzny D.M."/>
            <person name="Neunemann D."/>
            <person name="Ongeri F."/>
            <person name="Pauchet Y."/>
            <person name="Pu L.L."/>
            <person name="Pyrousis I."/>
            <person name="Rao X.J."/>
            <person name="Redding A."/>
            <person name="Roesel C."/>
            <person name="Sanchez-Gracia A."/>
            <person name="Schaack S."/>
            <person name="Shukla A."/>
            <person name="Tetreau G."/>
            <person name="Wang Y."/>
            <person name="Xiong G.H."/>
            <person name="Traut W."/>
            <person name="Walsh T.K."/>
            <person name="Worley K.C."/>
            <person name="Wu D."/>
            <person name="Wu W."/>
            <person name="Wu Y.Q."/>
            <person name="Zhang X."/>
            <person name="Zou Z."/>
            <person name="Zucker H."/>
            <person name="Briscoe A.D."/>
            <person name="Burmester T."/>
            <person name="Clem R.J."/>
            <person name="Feyereisen R."/>
            <person name="Grimmelikhuijzen C.J.P."/>
            <person name="Hamodrakas S.J."/>
            <person name="Hansson B.S."/>
            <person name="Huguet E."/>
            <person name="Jermiin L.S."/>
            <person name="Lan Q."/>
            <person name="Lehman H.K."/>
            <person name="Lorenzen M."/>
            <person name="Merzendorfer H."/>
            <person name="Michalopoulos I."/>
            <person name="Morton D.B."/>
            <person name="Muthukrishnan S."/>
            <person name="Oakeshott J.G."/>
            <person name="Palmer W."/>
            <person name="Park Y."/>
            <person name="Passarelli A.L."/>
            <person name="Rozas J."/>
            <person name="Schwartz L.M."/>
            <person name="Smith W."/>
            <person name="Southgate A."/>
            <person name="Vilcinskas A."/>
            <person name="Vogt R."/>
            <person name="Wang P."/>
            <person name="Werren J."/>
            <person name="Yu X.Q."/>
            <person name="Zhou J.J."/>
            <person name="Brown S.J."/>
            <person name="Scherer S.E."/>
            <person name="Richards S."/>
            <person name="Blissard G.W."/>
        </authorList>
    </citation>
    <scope>NUCLEOTIDE SEQUENCE</scope>
</reference>
<dbReference type="Proteomes" id="UP000791440">
    <property type="component" value="Unassembled WGS sequence"/>
</dbReference>
<comment type="caution">
    <text evidence="2">The sequence shown here is derived from an EMBL/GenBank/DDBJ whole genome shotgun (WGS) entry which is preliminary data.</text>
</comment>
<name>A0A921Z534_MANSE</name>
<accession>A0A921Z534</accession>
<sequence>MEELQHSLPWPADQQYLEAEREDPQYLEAERDDQQWWDGNQICGPSWSEPVATSPHPGMEPWAASCDCVDGPRESAKDVTLEELVSAIQTCGSLADLSGQCSDPPECACADHDASSESLAEFIRGAHLAPHSSEADLLLDTRCGACDTCDTCGVARLSQRALAQAVRAHARSLHALLREARHREQHKLSRTCCSEQLFPLPMEPAQELQSPQPLKRQDTFTVSCSNVTTGGSGRGRGRLHRDHIIGIGMGRPFRFT</sequence>
<dbReference type="EMBL" id="JH668410">
    <property type="protein sequence ID" value="KAG6451559.1"/>
    <property type="molecule type" value="Genomic_DNA"/>
</dbReference>
<evidence type="ECO:0000256" key="1">
    <source>
        <dbReference type="SAM" id="MobiDB-lite"/>
    </source>
</evidence>
<keyword evidence="3" id="KW-1185">Reference proteome</keyword>
<organism evidence="2 3">
    <name type="scientific">Manduca sexta</name>
    <name type="common">Tobacco hawkmoth</name>
    <name type="synonym">Tobacco hornworm</name>
    <dbReference type="NCBI Taxonomy" id="7130"/>
    <lineage>
        <taxon>Eukaryota</taxon>
        <taxon>Metazoa</taxon>
        <taxon>Ecdysozoa</taxon>
        <taxon>Arthropoda</taxon>
        <taxon>Hexapoda</taxon>
        <taxon>Insecta</taxon>
        <taxon>Pterygota</taxon>
        <taxon>Neoptera</taxon>
        <taxon>Endopterygota</taxon>
        <taxon>Lepidoptera</taxon>
        <taxon>Glossata</taxon>
        <taxon>Ditrysia</taxon>
        <taxon>Bombycoidea</taxon>
        <taxon>Sphingidae</taxon>
        <taxon>Sphinginae</taxon>
        <taxon>Sphingini</taxon>
        <taxon>Manduca</taxon>
    </lineage>
</organism>
<protein>
    <submittedName>
        <fullName evidence="2">Uncharacterized protein</fullName>
    </submittedName>
</protein>
<evidence type="ECO:0000313" key="3">
    <source>
        <dbReference type="Proteomes" id="UP000791440"/>
    </source>
</evidence>
<evidence type="ECO:0000313" key="2">
    <source>
        <dbReference type="EMBL" id="KAG6451559.1"/>
    </source>
</evidence>
<dbReference type="AlphaFoldDB" id="A0A921Z534"/>
<feature type="region of interest" description="Disordered" evidence="1">
    <location>
        <begin position="1"/>
        <end position="24"/>
    </location>
</feature>
<gene>
    <name evidence="2" type="ORF">O3G_MSEX007226</name>
</gene>
<proteinExistence type="predicted"/>